<feature type="compositionally biased region" description="Low complexity" evidence="1">
    <location>
        <begin position="291"/>
        <end position="322"/>
    </location>
</feature>
<dbReference type="AlphaFoldDB" id="A0A5A8CC64"/>
<feature type="transmembrane region" description="Helical" evidence="2">
    <location>
        <begin position="127"/>
        <end position="156"/>
    </location>
</feature>
<reference evidence="3 4" key="1">
    <citation type="submission" date="2019-07" db="EMBL/GenBank/DDBJ databases">
        <title>Genomes of Cafeteria roenbergensis.</title>
        <authorList>
            <person name="Fischer M.G."/>
            <person name="Hackl T."/>
            <person name="Roman M."/>
        </authorList>
    </citation>
    <scope>NUCLEOTIDE SEQUENCE [LARGE SCALE GENOMIC DNA]</scope>
    <source>
        <strain evidence="3 4">Cflag</strain>
    </source>
</reference>
<keyword evidence="2" id="KW-1133">Transmembrane helix</keyword>
<feature type="compositionally biased region" description="Basic and acidic residues" evidence="1">
    <location>
        <begin position="270"/>
        <end position="281"/>
    </location>
</feature>
<feature type="compositionally biased region" description="Acidic residues" evidence="1">
    <location>
        <begin position="242"/>
        <end position="253"/>
    </location>
</feature>
<gene>
    <name evidence="3" type="ORF">FNF31_07085</name>
</gene>
<feature type="transmembrane region" description="Helical" evidence="2">
    <location>
        <begin position="168"/>
        <end position="193"/>
    </location>
</feature>
<feature type="transmembrane region" description="Helical" evidence="2">
    <location>
        <begin position="214"/>
        <end position="235"/>
    </location>
</feature>
<feature type="compositionally biased region" description="Low complexity" evidence="1">
    <location>
        <begin position="384"/>
        <end position="394"/>
    </location>
</feature>
<dbReference type="Proteomes" id="UP000325113">
    <property type="component" value="Unassembled WGS sequence"/>
</dbReference>
<sequence>MTAVAFVVFRHDPVAAEPPADLDAEADYPDTEKGNDGVHDRVRLLGCGADPRAWLGIEAVAATRTSLEADGDIPVLAMHGRDGIEQLRSLRAAIASERRRRTAVRRMLRQMARDATRLTRLERVTRIFCWIHVAINVLELFLGSLQGLGAIIPLLAILGMRVRWVSPLVLFMAWLVADLAADIVTSVLATLAVTDPAAQEVQLRGTLISRSVQLILVVASLYVAARYILALRAWMQPAELEDELDGDDADSEEGAQPGSPPPHGRAMAGAERHGSRRDARRGSWRAGRQHASAGAMEGARAGAGAAAAGEGAGPASAPGRAADGQSAPAGMTAGGFAPNRRGRGSWRRSSGRGLARPRQLSPRSRASPGGLAIEALRQQALARSSRRLSGGARATNGDGSASAFAPMGGAIA</sequence>
<keyword evidence="2" id="KW-0812">Transmembrane</keyword>
<protein>
    <submittedName>
        <fullName evidence="3">Uncharacterized protein</fullName>
    </submittedName>
</protein>
<comment type="caution">
    <text evidence="3">The sequence shown here is derived from an EMBL/GenBank/DDBJ whole genome shotgun (WGS) entry which is preliminary data.</text>
</comment>
<proteinExistence type="predicted"/>
<organism evidence="3 4">
    <name type="scientific">Cafeteria roenbergensis</name>
    <name type="common">Marine flagellate</name>
    <dbReference type="NCBI Taxonomy" id="33653"/>
    <lineage>
        <taxon>Eukaryota</taxon>
        <taxon>Sar</taxon>
        <taxon>Stramenopiles</taxon>
        <taxon>Bigyra</taxon>
        <taxon>Opalozoa</taxon>
        <taxon>Bicosoecida</taxon>
        <taxon>Cafeteriaceae</taxon>
        <taxon>Cafeteria</taxon>
    </lineage>
</organism>
<feature type="compositionally biased region" description="Basic residues" evidence="1">
    <location>
        <begin position="340"/>
        <end position="350"/>
    </location>
</feature>
<evidence type="ECO:0000313" key="3">
    <source>
        <dbReference type="EMBL" id="KAA0150134.1"/>
    </source>
</evidence>
<accession>A0A5A8CC64</accession>
<evidence type="ECO:0000256" key="2">
    <source>
        <dbReference type="SAM" id="Phobius"/>
    </source>
</evidence>
<evidence type="ECO:0000256" key="1">
    <source>
        <dbReference type="SAM" id="MobiDB-lite"/>
    </source>
</evidence>
<name>A0A5A8CC64_CAFRO</name>
<dbReference type="EMBL" id="VLTM01000127">
    <property type="protein sequence ID" value="KAA0150134.1"/>
    <property type="molecule type" value="Genomic_DNA"/>
</dbReference>
<feature type="region of interest" description="Disordered" evidence="1">
    <location>
        <begin position="384"/>
        <end position="412"/>
    </location>
</feature>
<evidence type="ECO:0000313" key="4">
    <source>
        <dbReference type="Proteomes" id="UP000325113"/>
    </source>
</evidence>
<feature type="region of interest" description="Disordered" evidence="1">
    <location>
        <begin position="242"/>
        <end position="370"/>
    </location>
</feature>
<keyword evidence="2" id="KW-0472">Membrane</keyword>